<keyword evidence="6" id="KW-1185">Reference proteome</keyword>
<name>A0A9X0UCY5_9PROT</name>
<evidence type="ECO:0000313" key="6">
    <source>
        <dbReference type="Proteomes" id="UP000600101"/>
    </source>
</evidence>
<evidence type="ECO:0000256" key="3">
    <source>
        <dbReference type="ARBA" id="ARBA00023163"/>
    </source>
</evidence>
<dbReference type="AlphaFoldDB" id="A0A9X0UCY5"/>
<keyword evidence="3" id="KW-0804">Transcription</keyword>
<organism evidence="5 6">
    <name type="scientific">Siccirubricoccus deserti</name>
    <dbReference type="NCBI Taxonomy" id="2013562"/>
    <lineage>
        <taxon>Bacteria</taxon>
        <taxon>Pseudomonadati</taxon>
        <taxon>Pseudomonadota</taxon>
        <taxon>Alphaproteobacteria</taxon>
        <taxon>Acetobacterales</taxon>
        <taxon>Roseomonadaceae</taxon>
        <taxon>Siccirubricoccus</taxon>
    </lineage>
</organism>
<gene>
    <name evidence="5" type="ORF">H7965_10680</name>
</gene>
<reference evidence="5" key="1">
    <citation type="submission" date="2020-08" db="EMBL/GenBank/DDBJ databases">
        <authorList>
            <person name="Hu Y."/>
            <person name="Nguyen S.V."/>
            <person name="Li F."/>
            <person name="Fanning S."/>
        </authorList>
    </citation>
    <scope>NUCLEOTIDE SEQUENCE</scope>
    <source>
        <strain evidence="5">SYSU D8009</strain>
    </source>
</reference>
<evidence type="ECO:0000256" key="1">
    <source>
        <dbReference type="ARBA" id="ARBA00023015"/>
    </source>
</evidence>
<dbReference type="InterPro" id="IPR001845">
    <property type="entry name" value="HTH_ArsR_DNA-bd_dom"/>
</dbReference>
<dbReference type="GO" id="GO:0003677">
    <property type="term" value="F:DNA binding"/>
    <property type="evidence" value="ECO:0007669"/>
    <property type="project" value="UniProtKB-KW"/>
</dbReference>
<protein>
    <submittedName>
        <fullName evidence="5">Helix-turn-helix transcriptional regulator</fullName>
    </submittedName>
</protein>
<proteinExistence type="predicted"/>
<dbReference type="InterPro" id="IPR051011">
    <property type="entry name" value="Metal_resp_trans_reg"/>
</dbReference>
<dbReference type="SUPFAM" id="SSF46785">
    <property type="entry name" value="Winged helix' DNA-binding domain"/>
    <property type="match status" value="1"/>
</dbReference>
<dbReference type="InterPro" id="IPR011991">
    <property type="entry name" value="ArsR-like_HTH"/>
</dbReference>
<accession>A0A9X0UCY5</accession>
<dbReference type="GO" id="GO:0003700">
    <property type="term" value="F:DNA-binding transcription factor activity"/>
    <property type="evidence" value="ECO:0007669"/>
    <property type="project" value="InterPro"/>
</dbReference>
<dbReference type="EMBL" id="JACOMF010000010">
    <property type="protein sequence ID" value="MBC4015789.1"/>
    <property type="molecule type" value="Genomic_DNA"/>
</dbReference>
<dbReference type="PROSITE" id="PS50987">
    <property type="entry name" value="HTH_ARSR_2"/>
    <property type="match status" value="1"/>
</dbReference>
<dbReference type="RefSeq" id="WP_186770566.1">
    <property type="nucleotide sequence ID" value="NZ_JACOMF010000010.1"/>
</dbReference>
<dbReference type="PANTHER" id="PTHR43132">
    <property type="entry name" value="ARSENICAL RESISTANCE OPERON REPRESSOR ARSR-RELATED"/>
    <property type="match status" value="1"/>
</dbReference>
<sequence>MEKSAAIAALSALAQESRLDAFRLLVQAGPEGMPAGQIGGRLGLPSATLSFHLNQLRQAGLVSFRREGRSLIYQAEFPAMTALVSYLTENCCQGDPAACGLSAAACNDAKEGTTA</sequence>
<keyword evidence="2" id="KW-0238">DNA-binding</keyword>
<dbReference type="InterPro" id="IPR036388">
    <property type="entry name" value="WH-like_DNA-bd_sf"/>
</dbReference>
<comment type="caution">
    <text evidence="5">The sequence shown here is derived from an EMBL/GenBank/DDBJ whole genome shotgun (WGS) entry which is preliminary data.</text>
</comment>
<dbReference type="Gene3D" id="1.10.10.10">
    <property type="entry name" value="Winged helix-like DNA-binding domain superfamily/Winged helix DNA-binding domain"/>
    <property type="match status" value="1"/>
</dbReference>
<dbReference type="Pfam" id="PF12840">
    <property type="entry name" value="HTH_20"/>
    <property type="match status" value="1"/>
</dbReference>
<evidence type="ECO:0000256" key="2">
    <source>
        <dbReference type="ARBA" id="ARBA00023125"/>
    </source>
</evidence>
<dbReference type="CDD" id="cd00090">
    <property type="entry name" value="HTH_ARSR"/>
    <property type="match status" value="1"/>
</dbReference>
<dbReference type="InterPro" id="IPR036390">
    <property type="entry name" value="WH_DNA-bd_sf"/>
</dbReference>
<dbReference type="SMART" id="SM00418">
    <property type="entry name" value="HTH_ARSR"/>
    <property type="match status" value="1"/>
</dbReference>
<dbReference type="NCBIfam" id="NF033788">
    <property type="entry name" value="HTH_metalloreg"/>
    <property type="match status" value="1"/>
</dbReference>
<keyword evidence="1" id="KW-0805">Transcription regulation</keyword>
<evidence type="ECO:0000259" key="4">
    <source>
        <dbReference type="PROSITE" id="PS50987"/>
    </source>
</evidence>
<dbReference type="PRINTS" id="PR00778">
    <property type="entry name" value="HTHARSR"/>
</dbReference>
<feature type="domain" description="HTH arsR-type" evidence="4">
    <location>
        <begin position="1"/>
        <end position="95"/>
    </location>
</feature>
<evidence type="ECO:0000313" key="5">
    <source>
        <dbReference type="EMBL" id="MBC4015789.1"/>
    </source>
</evidence>
<dbReference type="Proteomes" id="UP000600101">
    <property type="component" value="Unassembled WGS sequence"/>
</dbReference>
<dbReference type="PANTHER" id="PTHR43132:SF2">
    <property type="entry name" value="ARSENICAL RESISTANCE OPERON REPRESSOR ARSR-RELATED"/>
    <property type="match status" value="1"/>
</dbReference>